<dbReference type="PANTHER" id="PTHR30204:SF93">
    <property type="entry name" value="HTH MERR-TYPE DOMAIN-CONTAINING PROTEIN"/>
    <property type="match status" value="1"/>
</dbReference>
<keyword evidence="1 3" id="KW-0238">DNA-binding</keyword>
<proteinExistence type="predicted"/>
<comment type="caution">
    <text evidence="3">The sequence shown here is derived from an EMBL/GenBank/DDBJ whole genome shotgun (WGS) entry which is preliminary data.</text>
</comment>
<evidence type="ECO:0000313" key="4">
    <source>
        <dbReference type="Proteomes" id="UP000298513"/>
    </source>
</evidence>
<dbReference type="InterPro" id="IPR047057">
    <property type="entry name" value="MerR_fam"/>
</dbReference>
<dbReference type="EMBL" id="SRRU01000008">
    <property type="protein sequence ID" value="TGN80276.1"/>
    <property type="molecule type" value="Genomic_DNA"/>
</dbReference>
<keyword evidence="4" id="KW-1185">Reference proteome</keyword>
<dbReference type="PROSITE" id="PS50937">
    <property type="entry name" value="HTH_MERR_2"/>
    <property type="match status" value="1"/>
</dbReference>
<dbReference type="GO" id="GO:0003677">
    <property type="term" value="F:DNA binding"/>
    <property type="evidence" value="ECO:0007669"/>
    <property type="project" value="UniProtKB-KW"/>
</dbReference>
<dbReference type="PANTHER" id="PTHR30204">
    <property type="entry name" value="REDOX-CYCLING DRUG-SENSING TRANSCRIPTIONAL ACTIVATOR SOXR"/>
    <property type="match status" value="1"/>
</dbReference>
<name>A0A4Z1DDC5_STRGP</name>
<dbReference type="Gene3D" id="1.10.1660.10">
    <property type="match status" value="1"/>
</dbReference>
<dbReference type="Pfam" id="PF13411">
    <property type="entry name" value="MerR_1"/>
    <property type="match status" value="1"/>
</dbReference>
<dbReference type="SMART" id="SM00422">
    <property type="entry name" value="HTH_MERR"/>
    <property type="match status" value="1"/>
</dbReference>
<gene>
    <name evidence="3" type="ORF">E5082_23065</name>
</gene>
<reference evidence="3 4" key="1">
    <citation type="submission" date="2019-04" db="EMBL/GenBank/DDBJ databases">
        <title>Streptomyces sp. nov. Bv016 isolated from bark of Buahinia variegata.</title>
        <authorList>
            <person name="Kanchanasin P."/>
            <person name="Tanasupawat S."/>
            <person name="Yuki M."/>
            <person name="Kudo T."/>
        </authorList>
    </citation>
    <scope>NUCLEOTIDE SEQUENCE [LARGE SCALE GENOMIC DNA]</scope>
    <source>
        <strain evidence="3 4">JCM 4765</strain>
    </source>
</reference>
<dbReference type="PRINTS" id="PR00040">
    <property type="entry name" value="HTHMERR"/>
</dbReference>
<protein>
    <submittedName>
        <fullName evidence="3">MerR family DNA-binding transcriptional regulator</fullName>
    </submittedName>
</protein>
<dbReference type="Proteomes" id="UP000298513">
    <property type="component" value="Unassembled WGS sequence"/>
</dbReference>
<evidence type="ECO:0000313" key="3">
    <source>
        <dbReference type="EMBL" id="TGN80276.1"/>
    </source>
</evidence>
<dbReference type="SUPFAM" id="SSF46955">
    <property type="entry name" value="Putative DNA-binding domain"/>
    <property type="match status" value="1"/>
</dbReference>
<evidence type="ECO:0000256" key="1">
    <source>
        <dbReference type="ARBA" id="ARBA00023125"/>
    </source>
</evidence>
<feature type="domain" description="HTH merR-type" evidence="2">
    <location>
        <begin position="6"/>
        <end position="75"/>
    </location>
</feature>
<dbReference type="RefSeq" id="WP_135793150.1">
    <property type="nucleotide sequence ID" value="NZ_BNBQ01000002.1"/>
</dbReference>
<dbReference type="InterPro" id="IPR009061">
    <property type="entry name" value="DNA-bd_dom_put_sf"/>
</dbReference>
<organism evidence="3 4">
    <name type="scientific">Streptomyces griseoluteus</name>
    <dbReference type="NCBI Taxonomy" id="29306"/>
    <lineage>
        <taxon>Bacteria</taxon>
        <taxon>Bacillati</taxon>
        <taxon>Actinomycetota</taxon>
        <taxon>Actinomycetes</taxon>
        <taxon>Kitasatosporales</taxon>
        <taxon>Streptomycetaceae</taxon>
        <taxon>Streptomyces</taxon>
    </lineage>
</organism>
<accession>A0A4Z1DDC5</accession>
<evidence type="ECO:0000259" key="2">
    <source>
        <dbReference type="PROSITE" id="PS50937"/>
    </source>
</evidence>
<dbReference type="GO" id="GO:0003700">
    <property type="term" value="F:DNA-binding transcription factor activity"/>
    <property type="evidence" value="ECO:0007669"/>
    <property type="project" value="InterPro"/>
</dbReference>
<dbReference type="AlphaFoldDB" id="A0A4Z1DDC5"/>
<dbReference type="InterPro" id="IPR000551">
    <property type="entry name" value="MerR-type_HTH_dom"/>
</dbReference>
<dbReference type="GeneID" id="91529598"/>
<sequence length="321" mass="34642">MTGSTSWSIGELAARAGVTVKTVRFYSDQGLLPETGRSSGGHRRYGPEALGRLRMIRSLRTLDLPVPDVGRALERDDALESLVADRLRELRPQLTSLRWREAALHLLTDCSPDERARRLDLIGAMGLPPDTDVLARFWRGWLFPARLPASLLAGIVDTAVPAPSHDPTPAHVLAFGRLRAIVTAPCPPGLLDRPPAPKRFDDGFRPAVLYSGLKEAYDLAAPELRAGRAPAGGEALDRFVGAWAEAGGARDSAAFRRRLTGVLAGEPRLDHYWDVVSELATPPGAPPEPTPGAAEAWLREALAGTAGAPEEGTWMRSCSYE</sequence>